<dbReference type="GeneID" id="87832745"/>
<gene>
    <name evidence="1" type="ORF">N657DRAFT_677286</name>
</gene>
<dbReference type="EMBL" id="MU853223">
    <property type="protein sequence ID" value="KAK4129707.1"/>
    <property type="molecule type" value="Genomic_DNA"/>
</dbReference>
<dbReference type="Proteomes" id="UP001302602">
    <property type="component" value="Unassembled WGS sequence"/>
</dbReference>
<dbReference type="InterPro" id="IPR036514">
    <property type="entry name" value="SGNH_hydro_sf"/>
</dbReference>
<proteinExistence type="predicted"/>
<dbReference type="Gene3D" id="3.40.50.1110">
    <property type="entry name" value="SGNH hydrolase"/>
    <property type="match status" value="1"/>
</dbReference>
<reference evidence="1" key="2">
    <citation type="submission" date="2023-05" db="EMBL/GenBank/DDBJ databases">
        <authorList>
            <consortium name="Lawrence Berkeley National Laboratory"/>
            <person name="Steindorff A."/>
            <person name="Hensen N."/>
            <person name="Bonometti L."/>
            <person name="Westerberg I."/>
            <person name="Brannstrom I.O."/>
            <person name="Guillou S."/>
            <person name="Cros-Aarteil S."/>
            <person name="Calhoun S."/>
            <person name="Haridas S."/>
            <person name="Kuo A."/>
            <person name="Mondo S."/>
            <person name="Pangilinan J."/>
            <person name="Riley R."/>
            <person name="Labutti K."/>
            <person name="Andreopoulos B."/>
            <person name="Lipzen A."/>
            <person name="Chen C."/>
            <person name="Yanf M."/>
            <person name="Daum C."/>
            <person name="Ng V."/>
            <person name="Clum A."/>
            <person name="Ohm R."/>
            <person name="Martin F."/>
            <person name="Silar P."/>
            <person name="Natvig D."/>
            <person name="Lalanne C."/>
            <person name="Gautier V."/>
            <person name="Ament-Velasquez S.L."/>
            <person name="Kruys A."/>
            <person name="Hutchinson M.I."/>
            <person name="Powell A.J."/>
            <person name="Barry K."/>
            <person name="Miller A.N."/>
            <person name="Grigoriev I.V."/>
            <person name="Debuchy R."/>
            <person name="Gladieux P."/>
            <person name="Thoren M.H."/>
            <person name="Johannesson H."/>
        </authorList>
    </citation>
    <scope>NUCLEOTIDE SEQUENCE</scope>
    <source>
        <strain evidence="1">CBS 731.68</strain>
    </source>
</reference>
<dbReference type="AlphaFoldDB" id="A0AAN6UAZ6"/>
<evidence type="ECO:0000313" key="1">
    <source>
        <dbReference type="EMBL" id="KAK4129707.1"/>
    </source>
</evidence>
<comment type="caution">
    <text evidence="1">The sequence shown here is derived from an EMBL/GenBank/DDBJ whole genome shotgun (WGS) entry which is preliminary data.</text>
</comment>
<evidence type="ECO:0000313" key="2">
    <source>
        <dbReference type="Proteomes" id="UP001302602"/>
    </source>
</evidence>
<protein>
    <submittedName>
        <fullName evidence="1">Carbohydrate esterase family 3 protein</fullName>
    </submittedName>
</protein>
<dbReference type="SUPFAM" id="SSF52266">
    <property type="entry name" value="SGNH hydrolase"/>
    <property type="match status" value="1"/>
</dbReference>
<name>A0AAN6UAZ6_9PEZI</name>
<accession>A0AAN6UAZ6</accession>
<sequence length="140" mass="15562">MLVDWLKQDLADIVTMPLGGTVDILRGMRSPPQVLETLGGLVDQMRDSSPAVRIIVIAQYFPPLAMDRHVRGLNPAIPAYFAHKNLTASPVWVVDQWTNFTSADPYDGIHPSASGDVKVAIRFYPALVQAIQSIRRIRQK</sequence>
<organism evidence="1 2">
    <name type="scientific">Parathielavia appendiculata</name>
    <dbReference type="NCBI Taxonomy" id="2587402"/>
    <lineage>
        <taxon>Eukaryota</taxon>
        <taxon>Fungi</taxon>
        <taxon>Dikarya</taxon>
        <taxon>Ascomycota</taxon>
        <taxon>Pezizomycotina</taxon>
        <taxon>Sordariomycetes</taxon>
        <taxon>Sordariomycetidae</taxon>
        <taxon>Sordariales</taxon>
        <taxon>Chaetomiaceae</taxon>
        <taxon>Parathielavia</taxon>
    </lineage>
</organism>
<reference evidence="1" key="1">
    <citation type="journal article" date="2023" name="Mol. Phylogenet. Evol.">
        <title>Genome-scale phylogeny and comparative genomics of the fungal order Sordariales.</title>
        <authorList>
            <person name="Hensen N."/>
            <person name="Bonometti L."/>
            <person name="Westerberg I."/>
            <person name="Brannstrom I.O."/>
            <person name="Guillou S."/>
            <person name="Cros-Aarteil S."/>
            <person name="Calhoun S."/>
            <person name="Haridas S."/>
            <person name="Kuo A."/>
            <person name="Mondo S."/>
            <person name="Pangilinan J."/>
            <person name="Riley R."/>
            <person name="LaButti K."/>
            <person name="Andreopoulos B."/>
            <person name="Lipzen A."/>
            <person name="Chen C."/>
            <person name="Yan M."/>
            <person name="Daum C."/>
            <person name="Ng V."/>
            <person name="Clum A."/>
            <person name="Steindorff A."/>
            <person name="Ohm R.A."/>
            <person name="Martin F."/>
            <person name="Silar P."/>
            <person name="Natvig D.O."/>
            <person name="Lalanne C."/>
            <person name="Gautier V."/>
            <person name="Ament-Velasquez S.L."/>
            <person name="Kruys A."/>
            <person name="Hutchinson M.I."/>
            <person name="Powell A.J."/>
            <person name="Barry K."/>
            <person name="Miller A.N."/>
            <person name="Grigoriev I.V."/>
            <person name="Debuchy R."/>
            <person name="Gladieux P."/>
            <person name="Hiltunen Thoren M."/>
            <person name="Johannesson H."/>
        </authorList>
    </citation>
    <scope>NUCLEOTIDE SEQUENCE</scope>
    <source>
        <strain evidence="1">CBS 731.68</strain>
    </source>
</reference>
<dbReference type="RefSeq" id="XP_062653478.1">
    <property type="nucleotide sequence ID" value="XM_062795977.1"/>
</dbReference>
<keyword evidence="2" id="KW-1185">Reference proteome</keyword>